<dbReference type="AlphaFoldDB" id="A0A0F9MJK6"/>
<keyword evidence="1" id="KW-0472">Membrane</keyword>
<comment type="caution">
    <text evidence="2">The sequence shown here is derived from an EMBL/GenBank/DDBJ whole genome shotgun (WGS) entry which is preliminary data.</text>
</comment>
<dbReference type="EMBL" id="LAZR01005499">
    <property type="protein sequence ID" value="KKM99406.1"/>
    <property type="molecule type" value="Genomic_DNA"/>
</dbReference>
<name>A0A0F9MJK6_9ZZZZ</name>
<evidence type="ECO:0000256" key="1">
    <source>
        <dbReference type="SAM" id="Phobius"/>
    </source>
</evidence>
<feature type="transmembrane region" description="Helical" evidence="1">
    <location>
        <begin position="13"/>
        <end position="34"/>
    </location>
</feature>
<organism evidence="2">
    <name type="scientific">marine sediment metagenome</name>
    <dbReference type="NCBI Taxonomy" id="412755"/>
    <lineage>
        <taxon>unclassified sequences</taxon>
        <taxon>metagenomes</taxon>
        <taxon>ecological metagenomes</taxon>
    </lineage>
</organism>
<protein>
    <submittedName>
        <fullName evidence="2">Uncharacterized protein</fullName>
    </submittedName>
</protein>
<sequence length="52" mass="6091">MIEFFTTDLGFGWALWEILLFISIVISASATVYWRIKEEKQQPENQADEPEV</sequence>
<keyword evidence="1" id="KW-0812">Transmembrane</keyword>
<reference evidence="2" key="1">
    <citation type="journal article" date="2015" name="Nature">
        <title>Complex archaea that bridge the gap between prokaryotes and eukaryotes.</title>
        <authorList>
            <person name="Spang A."/>
            <person name="Saw J.H."/>
            <person name="Jorgensen S.L."/>
            <person name="Zaremba-Niedzwiedzka K."/>
            <person name="Martijn J."/>
            <person name="Lind A.E."/>
            <person name="van Eijk R."/>
            <person name="Schleper C."/>
            <person name="Guy L."/>
            <person name="Ettema T.J."/>
        </authorList>
    </citation>
    <scope>NUCLEOTIDE SEQUENCE</scope>
</reference>
<proteinExistence type="predicted"/>
<gene>
    <name evidence="2" type="ORF">LCGC14_1148050</name>
</gene>
<evidence type="ECO:0000313" key="2">
    <source>
        <dbReference type="EMBL" id="KKM99406.1"/>
    </source>
</evidence>
<keyword evidence="1" id="KW-1133">Transmembrane helix</keyword>
<accession>A0A0F9MJK6</accession>